<dbReference type="Proteomes" id="UP000268535">
    <property type="component" value="Unassembled WGS sequence"/>
</dbReference>
<organism evidence="5 7">
    <name type="scientific">Caulochytrium protostelioides</name>
    <dbReference type="NCBI Taxonomy" id="1555241"/>
    <lineage>
        <taxon>Eukaryota</taxon>
        <taxon>Fungi</taxon>
        <taxon>Fungi incertae sedis</taxon>
        <taxon>Chytridiomycota</taxon>
        <taxon>Chytridiomycota incertae sedis</taxon>
        <taxon>Chytridiomycetes</taxon>
        <taxon>Caulochytriales</taxon>
        <taxon>Caulochytriaceae</taxon>
        <taxon>Caulochytrium</taxon>
    </lineage>
</organism>
<keyword evidence="7" id="KW-1185">Reference proteome</keyword>
<dbReference type="PANTHER" id="PTHR45708:SF49">
    <property type="entry name" value="ENDOCHITINASE"/>
    <property type="match status" value="1"/>
</dbReference>
<dbReference type="GO" id="GO:0005576">
    <property type="term" value="C:extracellular region"/>
    <property type="evidence" value="ECO:0007669"/>
    <property type="project" value="TreeGrafter"/>
</dbReference>
<accession>A0A4P9X9C2</accession>
<gene>
    <name evidence="4" type="ORF">CAUPRSCDRAFT_10915</name>
    <name evidence="5" type="ORF">CXG81DRAFT_18363</name>
</gene>
<protein>
    <submittedName>
        <fullName evidence="4">Glycoside hydrolase</fullName>
    </submittedName>
</protein>
<dbReference type="PANTHER" id="PTHR45708">
    <property type="entry name" value="ENDOCHITINASE"/>
    <property type="match status" value="1"/>
</dbReference>
<evidence type="ECO:0000313" key="4">
    <source>
        <dbReference type="EMBL" id="RKO97412.1"/>
    </source>
</evidence>
<sequence>MQLSFAGLAALVVAAATTAVEAVKPNPSALMSANFGMIGRWGFNQASSMYTDDVTWEPSLYSFCQSTSYEVYHIGYVKAFRDANGYPGLHLGNHCYWPNNAFPNWKSDSETGFYNLNCPSVASDIALCQNMGKKVMISFSPNDFIGNTTADNGAVTAKQLWDLYLGGSSPYRPFGTVVLDGIDIHAWNNDPNSYSDMIKTLRALMDASPRTFWLSGSPRCDYPDWTLGPNNGNRTDRILTTAPNAFDFLTPWMTASPNICGFAGNNPSGFWTQLRVWNDLAASLGIPMFPGLPTWYVEAFDQAATGDYINSTVITNTTLVTQLKTLSQFRGVSLDDASYDRLNTPCIDTKLSYSHVWYRKLMNDSWTGCLSSGLEYSGKTLVGGGVSTTRRINTIQTSGSGYFRFAGQTSNTVLVALGLLAIGGLVF</sequence>
<feature type="chain" id="PRO_5036118884" evidence="3">
    <location>
        <begin position="23"/>
        <end position="427"/>
    </location>
</feature>
<evidence type="ECO:0000313" key="6">
    <source>
        <dbReference type="Proteomes" id="UP000268535"/>
    </source>
</evidence>
<keyword evidence="1 4" id="KW-0378">Hydrolase</keyword>
<reference evidence="4" key="3">
    <citation type="submission" date="2018-08" db="EMBL/GenBank/DDBJ databases">
        <title>Leveraging single-cell genomics to expand the Fungal Tree of Life.</title>
        <authorList>
            <consortium name="DOE Joint Genome Institute"/>
            <person name="Ahrendt S.R."/>
            <person name="Quandt C.A."/>
            <person name="Ciobanu D."/>
            <person name="Clum A."/>
            <person name="Salamov A."/>
            <person name="Andreopoulos B."/>
            <person name="Cheng J.-F."/>
            <person name="Woyke T."/>
            <person name="Pelin A."/>
            <person name="Henrissat B."/>
            <person name="Reynolds N."/>
            <person name="Benny G.L."/>
            <person name="Smith M.E."/>
            <person name="James T.Y."/>
            <person name="Grigoriev I.V."/>
        </authorList>
    </citation>
    <scope>NUCLEOTIDE SEQUENCE</scope>
    <source>
        <strain evidence="4">ATCC 52028</strain>
    </source>
</reference>
<dbReference type="EMBL" id="ML014157">
    <property type="protein sequence ID" value="RKP01934.1"/>
    <property type="molecule type" value="Genomic_DNA"/>
</dbReference>
<dbReference type="InterPro" id="IPR050542">
    <property type="entry name" value="Glycosyl_Hydrlase18_Chitinase"/>
</dbReference>
<dbReference type="EMBL" id="ML009279">
    <property type="protein sequence ID" value="RKO97412.1"/>
    <property type="molecule type" value="Genomic_DNA"/>
</dbReference>
<evidence type="ECO:0000256" key="2">
    <source>
        <dbReference type="ARBA" id="ARBA00023295"/>
    </source>
</evidence>
<dbReference type="AlphaFoldDB" id="A0A4P9X9C2"/>
<dbReference type="Gene3D" id="3.20.20.80">
    <property type="entry name" value="Glycosidases"/>
    <property type="match status" value="1"/>
</dbReference>
<keyword evidence="3" id="KW-0732">Signal</keyword>
<dbReference type="Proteomes" id="UP000274922">
    <property type="component" value="Unassembled WGS sequence"/>
</dbReference>
<dbReference type="GO" id="GO:0004568">
    <property type="term" value="F:chitinase activity"/>
    <property type="evidence" value="ECO:0007669"/>
    <property type="project" value="TreeGrafter"/>
</dbReference>
<proteinExistence type="predicted"/>
<name>A0A4P9X9C2_9FUNG</name>
<evidence type="ECO:0000313" key="5">
    <source>
        <dbReference type="EMBL" id="RKP01934.1"/>
    </source>
</evidence>
<reference evidence="6 7" key="1">
    <citation type="journal article" date="2018" name="Nat. Microbiol.">
        <title>Leveraging single-cell genomics to expand the fungal tree of life.</title>
        <authorList>
            <person name="Ahrendt S.R."/>
            <person name="Quandt C.A."/>
            <person name="Ciobanu D."/>
            <person name="Clum A."/>
            <person name="Salamov A."/>
            <person name="Andreopoulos B."/>
            <person name="Cheng J.F."/>
            <person name="Woyke T."/>
            <person name="Pelin A."/>
            <person name="Henrissat B."/>
            <person name="Reynolds N.K."/>
            <person name="Benny G.L."/>
            <person name="Smith M.E."/>
            <person name="James T.Y."/>
            <person name="Grigoriev I.V."/>
        </authorList>
    </citation>
    <scope>NUCLEOTIDE SEQUENCE [LARGE SCALE GENOMIC DNA]</scope>
    <source>
        <strain evidence="6 7">ATCC 52028</strain>
    </source>
</reference>
<dbReference type="OrthoDB" id="6020543at2759"/>
<reference evidence="5" key="2">
    <citation type="submission" date="2018-04" db="EMBL/GenBank/DDBJ databases">
        <title>Leveraging single-cell genomics to expand the Fungal Tree of Life.</title>
        <authorList>
            <consortium name="DOE Joint Genome Institute"/>
            <person name="Ahrendt S.R."/>
            <person name="Quandt C.A."/>
            <person name="Ciobanu D."/>
            <person name="Clum A."/>
            <person name="Salamov A."/>
            <person name="Andreopoulos B."/>
            <person name="Cheng J.-F."/>
            <person name="Woyke T."/>
            <person name="Pelin A."/>
            <person name="Henrissat B."/>
            <person name="Benny G.L."/>
            <person name="Smith M.E."/>
            <person name="James T.Y."/>
            <person name="Grigoriev I.V."/>
        </authorList>
    </citation>
    <scope>NUCLEOTIDE SEQUENCE</scope>
    <source>
        <strain evidence="5">ATCC 52028</strain>
    </source>
</reference>
<evidence type="ECO:0000256" key="1">
    <source>
        <dbReference type="ARBA" id="ARBA00022801"/>
    </source>
</evidence>
<keyword evidence="2" id="KW-0326">Glycosidase</keyword>
<evidence type="ECO:0000256" key="3">
    <source>
        <dbReference type="SAM" id="SignalP"/>
    </source>
</evidence>
<feature type="signal peptide" evidence="3">
    <location>
        <begin position="1"/>
        <end position="22"/>
    </location>
</feature>
<dbReference type="InterPro" id="IPR017853">
    <property type="entry name" value="GH"/>
</dbReference>
<evidence type="ECO:0000313" key="7">
    <source>
        <dbReference type="Proteomes" id="UP000274922"/>
    </source>
</evidence>
<dbReference type="STRING" id="1555241.A0A4P9X9C2"/>
<dbReference type="SUPFAM" id="SSF51445">
    <property type="entry name" value="(Trans)glycosidases"/>
    <property type="match status" value="1"/>
</dbReference>